<dbReference type="EMBL" id="GL732532">
    <property type="protein sequence ID" value="EFX85585.1"/>
    <property type="molecule type" value="Genomic_DNA"/>
</dbReference>
<feature type="compositionally biased region" description="Polar residues" evidence="1">
    <location>
        <begin position="28"/>
        <end position="71"/>
    </location>
</feature>
<evidence type="ECO:0000313" key="4">
    <source>
        <dbReference type="Proteomes" id="UP000000305"/>
    </source>
</evidence>
<gene>
    <name evidence="3" type="ORF">DAPPUDRAFT_300382</name>
</gene>
<dbReference type="AlphaFoldDB" id="E9G4A9"/>
<reference evidence="3 4" key="1">
    <citation type="journal article" date="2011" name="Science">
        <title>The ecoresponsive genome of Daphnia pulex.</title>
        <authorList>
            <person name="Colbourne J.K."/>
            <person name="Pfrender M.E."/>
            <person name="Gilbert D."/>
            <person name="Thomas W.K."/>
            <person name="Tucker A."/>
            <person name="Oakley T.H."/>
            <person name="Tokishita S."/>
            <person name="Aerts A."/>
            <person name="Arnold G.J."/>
            <person name="Basu M.K."/>
            <person name="Bauer D.J."/>
            <person name="Caceres C.E."/>
            <person name="Carmel L."/>
            <person name="Casola C."/>
            <person name="Choi J.H."/>
            <person name="Detter J.C."/>
            <person name="Dong Q."/>
            <person name="Dusheyko S."/>
            <person name="Eads B.D."/>
            <person name="Frohlich T."/>
            <person name="Geiler-Samerotte K.A."/>
            <person name="Gerlach D."/>
            <person name="Hatcher P."/>
            <person name="Jogdeo S."/>
            <person name="Krijgsveld J."/>
            <person name="Kriventseva E.V."/>
            <person name="Kultz D."/>
            <person name="Laforsch C."/>
            <person name="Lindquist E."/>
            <person name="Lopez J."/>
            <person name="Manak J.R."/>
            <person name="Muller J."/>
            <person name="Pangilinan J."/>
            <person name="Patwardhan R.P."/>
            <person name="Pitluck S."/>
            <person name="Pritham E.J."/>
            <person name="Rechtsteiner A."/>
            <person name="Rho M."/>
            <person name="Rogozin I.B."/>
            <person name="Sakarya O."/>
            <person name="Salamov A."/>
            <person name="Schaack S."/>
            <person name="Shapiro H."/>
            <person name="Shiga Y."/>
            <person name="Skalitzky C."/>
            <person name="Smith Z."/>
            <person name="Souvorov A."/>
            <person name="Sung W."/>
            <person name="Tang Z."/>
            <person name="Tsuchiya D."/>
            <person name="Tu H."/>
            <person name="Vos H."/>
            <person name="Wang M."/>
            <person name="Wolf Y.I."/>
            <person name="Yamagata H."/>
            <person name="Yamada T."/>
            <person name="Ye Y."/>
            <person name="Shaw J.R."/>
            <person name="Andrews J."/>
            <person name="Crease T.J."/>
            <person name="Tang H."/>
            <person name="Lucas S.M."/>
            <person name="Robertson H.M."/>
            <person name="Bork P."/>
            <person name="Koonin E.V."/>
            <person name="Zdobnov E.M."/>
            <person name="Grigoriev I.V."/>
            <person name="Lynch M."/>
            <person name="Boore J.L."/>
        </authorList>
    </citation>
    <scope>NUCLEOTIDE SEQUENCE [LARGE SCALE GENOMIC DNA]</scope>
</reference>
<keyword evidence="4" id="KW-1185">Reference proteome</keyword>
<name>E9G4A9_DAPPU</name>
<feature type="chain" id="PRO_5003240616" evidence="2">
    <location>
        <begin position="20"/>
        <end position="137"/>
    </location>
</feature>
<accession>E9G4A9</accession>
<protein>
    <submittedName>
        <fullName evidence="3">Uncharacterized protein</fullName>
    </submittedName>
</protein>
<dbReference type="HOGENOM" id="CLU_1867126_0_0_1"/>
<dbReference type="KEGG" id="dpx:DAPPUDRAFT_300382"/>
<dbReference type="Proteomes" id="UP000000305">
    <property type="component" value="Unassembled WGS sequence"/>
</dbReference>
<evidence type="ECO:0000313" key="3">
    <source>
        <dbReference type="EMBL" id="EFX85585.1"/>
    </source>
</evidence>
<dbReference type="OrthoDB" id="6359931at2759"/>
<feature type="signal peptide" evidence="2">
    <location>
        <begin position="1"/>
        <end position="19"/>
    </location>
</feature>
<evidence type="ECO:0000256" key="2">
    <source>
        <dbReference type="SAM" id="SignalP"/>
    </source>
</evidence>
<sequence length="137" mass="14201">MYLLNTVVILLVSVYVVNARPAESPVTLNTTTGQKNVNAYPNRPEQTAGYSNPIATGSYPAGSNNGPSYDNTIPVDELNFPGEDAHRALASMFNMNIPTSGGFVGNPSQKQMPGFAPTGYASGGISASASAVSISSQ</sequence>
<proteinExistence type="predicted"/>
<organism evidence="3 4">
    <name type="scientific">Daphnia pulex</name>
    <name type="common">Water flea</name>
    <dbReference type="NCBI Taxonomy" id="6669"/>
    <lineage>
        <taxon>Eukaryota</taxon>
        <taxon>Metazoa</taxon>
        <taxon>Ecdysozoa</taxon>
        <taxon>Arthropoda</taxon>
        <taxon>Crustacea</taxon>
        <taxon>Branchiopoda</taxon>
        <taxon>Diplostraca</taxon>
        <taxon>Cladocera</taxon>
        <taxon>Anomopoda</taxon>
        <taxon>Daphniidae</taxon>
        <taxon>Daphnia</taxon>
    </lineage>
</organism>
<evidence type="ECO:0000256" key="1">
    <source>
        <dbReference type="SAM" id="MobiDB-lite"/>
    </source>
</evidence>
<keyword evidence="2" id="KW-0732">Signal</keyword>
<feature type="region of interest" description="Disordered" evidence="1">
    <location>
        <begin position="28"/>
        <end position="72"/>
    </location>
</feature>
<dbReference type="InParanoid" id="E9G4A9"/>